<sequence>MLKLSKKFWLFLSIAVLSAALLTLGYRIWLVNQRIEAAEQEVRDHLERVSFDVDGEIWEVSVEDPGLAKAPSGEDDSTRFWPVIRAENPSGESLTYLYGSNLYVGEDVFEAGSMSWLWRLYDGFLSAYTEEVLHISTAGHSSFCMEEGWGFKENGEVFRETVFEYGRERPSVQFVSQKFTVSPGQPIVIPIHCVVP</sequence>
<gene>
    <name evidence="1" type="ORF">IAB51_02105</name>
</gene>
<name>A0A9D1JYI4_9FIRM</name>
<accession>A0A9D1JYI4</accession>
<evidence type="ECO:0000313" key="1">
    <source>
        <dbReference type="EMBL" id="HIS75579.1"/>
    </source>
</evidence>
<dbReference type="Proteomes" id="UP000824002">
    <property type="component" value="Unassembled WGS sequence"/>
</dbReference>
<dbReference type="EMBL" id="DVJP01000018">
    <property type="protein sequence ID" value="HIS75579.1"/>
    <property type="molecule type" value="Genomic_DNA"/>
</dbReference>
<dbReference type="AlphaFoldDB" id="A0A9D1JYI4"/>
<comment type="caution">
    <text evidence="1">The sequence shown here is derived from an EMBL/GenBank/DDBJ whole genome shotgun (WGS) entry which is preliminary data.</text>
</comment>
<organism evidence="1 2">
    <name type="scientific">Candidatus Merdivicinus excrementipullorum</name>
    <dbReference type="NCBI Taxonomy" id="2840867"/>
    <lineage>
        <taxon>Bacteria</taxon>
        <taxon>Bacillati</taxon>
        <taxon>Bacillota</taxon>
        <taxon>Clostridia</taxon>
        <taxon>Eubacteriales</taxon>
        <taxon>Oscillospiraceae</taxon>
        <taxon>Oscillospiraceae incertae sedis</taxon>
        <taxon>Candidatus Merdivicinus</taxon>
    </lineage>
</organism>
<proteinExistence type="predicted"/>
<reference evidence="1" key="1">
    <citation type="submission" date="2020-10" db="EMBL/GenBank/DDBJ databases">
        <authorList>
            <person name="Gilroy R."/>
        </authorList>
    </citation>
    <scope>NUCLEOTIDE SEQUENCE</scope>
    <source>
        <strain evidence="1">CHK199-13235</strain>
    </source>
</reference>
<evidence type="ECO:0000313" key="2">
    <source>
        <dbReference type="Proteomes" id="UP000824002"/>
    </source>
</evidence>
<protein>
    <submittedName>
        <fullName evidence="1">Uncharacterized protein</fullName>
    </submittedName>
</protein>
<reference evidence="1" key="2">
    <citation type="journal article" date="2021" name="PeerJ">
        <title>Extensive microbial diversity within the chicken gut microbiome revealed by metagenomics and culture.</title>
        <authorList>
            <person name="Gilroy R."/>
            <person name="Ravi A."/>
            <person name="Getino M."/>
            <person name="Pursley I."/>
            <person name="Horton D.L."/>
            <person name="Alikhan N.F."/>
            <person name="Baker D."/>
            <person name="Gharbi K."/>
            <person name="Hall N."/>
            <person name="Watson M."/>
            <person name="Adriaenssens E.M."/>
            <person name="Foster-Nyarko E."/>
            <person name="Jarju S."/>
            <person name="Secka A."/>
            <person name="Antonio M."/>
            <person name="Oren A."/>
            <person name="Chaudhuri R.R."/>
            <person name="La Ragione R."/>
            <person name="Hildebrand F."/>
            <person name="Pallen M.J."/>
        </authorList>
    </citation>
    <scope>NUCLEOTIDE SEQUENCE</scope>
    <source>
        <strain evidence="1">CHK199-13235</strain>
    </source>
</reference>